<comment type="pathway">
    <text evidence="2">Bacterial outer membrane biogenesis; lipopolysaccharide biosynthesis.</text>
</comment>
<comment type="subcellular location">
    <subcellularLocation>
        <location evidence="1">Cell inner membrane</location>
        <topology evidence="1">Multi-pass membrane protein</topology>
    </subcellularLocation>
</comment>
<dbReference type="GO" id="GO:0004713">
    <property type="term" value="F:protein tyrosine kinase activity"/>
    <property type="evidence" value="ECO:0007669"/>
    <property type="project" value="TreeGrafter"/>
</dbReference>
<evidence type="ECO:0000256" key="11">
    <source>
        <dbReference type="ARBA" id="ARBA00042235"/>
    </source>
</evidence>
<evidence type="ECO:0000256" key="3">
    <source>
        <dbReference type="ARBA" id="ARBA00022475"/>
    </source>
</evidence>
<proteinExistence type="inferred from homology"/>
<evidence type="ECO:0000313" key="14">
    <source>
        <dbReference type="EMBL" id="MBK4715228.1"/>
    </source>
</evidence>
<name>A0A8K0V4G8_9ENTR</name>
<dbReference type="Gene3D" id="3.30.1890.10">
    <property type="entry name" value="FepE-like"/>
    <property type="match status" value="1"/>
</dbReference>
<evidence type="ECO:0000256" key="1">
    <source>
        <dbReference type="ARBA" id="ARBA00004429"/>
    </source>
</evidence>
<sequence>MNHNFPTANGHNREPENIDLLDIVMQLWRSKFTVIAFVVVFILLAAAWLFIAKEKWRSDAIITMPDSGQIANYNNSMSVIYAQNKTSAPSVVDIQNRFFNRFSALISALSEELDNQGEPEKLTIEPVAKGQAMPLKISYIGSSAEVARNTLTAYIDKINQRVIDELNQDLVTNINATMKDLKSSLDTQELVAKEKREKRLLVLRQALAIAQQSNLKKTEVQQAESLSEDTLFVLGSDALSATIQNEATRPLPLGENYYNTLQAYMAVKALAQKADVKFSYHYVMKPTLPVRRDSPKRGLTLILALLLGAMAGSGYVLARNAFRHYKPAD</sequence>
<comment type="caution">
    <text evidence="14">The sequence shown here is derived from an EMBL/GenBank/DDBJ whole genome shotgun (WGS) entry which is preliminary data.</text>
</comment>
<dbReference type="GO" id="GO:0005886">
    <property type="term" value="C:plasma membrane"/>
    <property type="evidence" value="ECO:0007669"/>
    <property type="project" value="UniProtKB-SubCell"/>
</dbReference>
<dbReference type="EMBL" id="JAEPBH010000016">
    <property type="protein sequence ID" value="MBK4715228.1"/>
    <property type="molecule type" value="Genomic_DNA"/>
</dbReference>
<evidence type="ECO:0000256" key="4">
    <source>
        <dbReference type="ARBA" id="ARBA00022519"/>
    </source>
</evidence>
<dbReference type="InterPro" id="IPR003856">
    <property type="entry name" value="LPS_length_determ_N"/>
</dbReference>
<keyword evidence="3" id="KW-1003">Cell membrane</keyword>
<feature type="domain" description="Polysaccharide chain length determinant N-terminal" evidence="13">
    <location>
        <begin position="16"/>
        <end position="119"/>
    </location>
</feature>
<feature type="transmembrane region" description="Helical" evidence="12">
    <location>
        <begin position="32"/>
        <end position="51"/>
    </location>
</feature>
<evidence type="ECO:0000256" key="6">
    <source>
        <dbReference type="ARBA" id="ARBA00022985"/>
    </source>
</evidence>
<evidence type="ECO:0000256" key="2">
    <source>
        <dbReference type="ARBA" id="ARBA00004756"/>
    </source>
</evidence>
<keyword evidence="15" id="KW-1185">Reference proteome</keyword>
<evidence type="ECO:0000256" key="5">
    <source>
        <dbReference type="ARBA" id="ARBA00022692"/>
    </source>
</evidence>
<dbReference type="Proteomes" id="UP000659047">
    <property type="component" value="Unassembled WGS sequence"/>
</dbReference>
<evidence type="ECO:0000256" key="12">
    <source>
        <dbReference type="SAM" id="Phobius"/>
    </source>
</evidence>
<evidence type="ECO:0000256" key="7">
    <source>
        <dbReference type="ARBA" id="ARBA00022989"/>
    </source>
</evidence>
<dbReference type="GO" id="GO:0009103">
    <property type="term" value="P:lipopolysaccharide biosynthetic process"/>
    <property type="evidence" value="ECO:0007669"/>
    <property type="project" value="UniProtKB-KW"/>
</dbReference>
<dbReference type="RefSeq" id="WP_238713460.1">
    <property type="nucleotide sequence ID" value="NZ_JAEPBH010000016.1"/>
</dbReference>
<dbReference type="PANTHER" id="PTHR32309:SF29">
    <property type="entry name" value="CHAIN LENGTH DETERMINANT PROTEIN"/>
    <property type="match status" value="1"/>
</dbReference>
<dbReference type="NCBIfam" id="NF012015">
    <property type="entry name" value="PRK15471.1"/>
    <property type="match status" value="1"/>
</dbReference>
<keyword evidence="4" id="KW-0997">Cell inner membrane</keyword>
<evidence type="ECO:0000256" key="10">
    <source>
        <dbReference type="ARBA" id="ARBA00039982"/>
    </source>
</evidence>
<gene>
    <name evidence="14" type="primary">wzzB</name>
    <name evidence="14" type="ORF">JJB97_07780</name>
</gene>
<feature type="transmembrane region" description="Helical" evidence="12">
    <location>
        <begin position="298"/>
        <end position="318"/>
    </location>
</feature>
<reference evidence="14" key="1">
    <citation type="submission" date="2021-01" db="EMBL/GenBank/DDBJ databases">
        <title>Intestinitalea alba gen. nov., sp. nov., a novel genus of the family Enterobacteriaceae, isolated from the gut of the plastic-eating mealworm Tenebrio molitor L.</title>
        <authorList>
            <person name="Yang Y."/>
        </authorList>
    </citation>
    <scope>NUCLEOTIDE SEQUENCE</scope>
    <source>
        <strain evidence="14">BIT-L3</strain>
    </source>
</reference>
<evidence type="ECO:0000259" key="13">
    <source>
        <dbReference type="Pfam" id="PF02706"/>
    </source>
</evidence>
<evidence type="ECO:0000256" key="9">
    <source>
        <dbReference type="ARBA" id="ARBA00038118"/>
    </source>
</evidence>
<dbReference type="SUPFAM" id="SSF160355">
    <property type="entry name" value="Bacterial polysaccharide co-polymerase-like"/>
    <property type="match status" value="1"/>
</dbReference>
<comment type="similarity">
    <text evidence="9">Belongs to the WzzB/Cld/Rol family.</text>
</comment>
<dbReference type="Pfam" id="PF02706">
    <property type="entry name" value="Wzz"/>
    <property type="match status" value="1"/>
</dbReference>
<evidence type="ECO:0000313" key="15">
    <source>
        <dbReference type="Proteomes" id="UP000659047"/>
    </source>
</evidence>
<keyword evidence="7 12" id="KW-1133">Transmembrane helix</keyword>
<keyword evidence="5 12" id="KW-0812">Transmembrane</keyword>
<dbReference type="InterPro" id="IPR050445">
    <property type="entry name" value="Bact_polysacc_biosynth/exp"/>
</dbReference>
<organism evidence="14 15">
    <name type="scientific">Tenebrionibacter intestinalis</name>
    <dbReference type="NCBI Taxonomy" id="2799638"/>
    <lineage>
        <taxon>Bacteria</taxon>
        <taxon>Pseudomonadati</taxon>
        <taxon>Pseudomonadota</taxon>
        <taxon>Gammaproteobacteria</taxon>
        <taxon>Enterobacterales</taxon>
        <taxon>Enterobacteriaceae</taxon>
        <taxon>Tenebrionibacter/Tenebrionicola group</taxon>
        <taxon>Tenebrionibacter</taxon>
    </lineage>
</organism>
<keyword evidence="8 12" id="KW-0472">Membrane</keyword>
<dbReference type="AlphaFoldDB" id="A0A8K0V4G8"/>
<dbReference type="PANTHER" id="PTHR32309">
    <property type="entry name" value="TYROSINE-PROTEIN KINASE"/>
    <property type="match status" value="1"/>
</dbReference>
<evidence type="ECO:0000256" key="8">
    <source>
        <dbReference type="ARBA" id="ARBA00023136"/>
    </source>
</evidence>
<protein>
    <recommendedName>
        <fullName evidence="10">Chain length determinant protein</fullName>
    </recommendedName>
    <alternativeName>
        <fullName evidence="11">Polysaccharide antigen chain regulator</fullName>
    </alternativeName>
</protein>
<keyword evidence="6" id="KW-0448">Lipopolysaccharide biosynthesis</keyword>
<accession>A0A8K0V4G8</accession>